<feature type="domain" description="Glycosyltransferase subfamily 4-like N-terminal" evidence="1">
    <location>
        <begin position="13"/>
        <end position="175"/>
    </location>
</feature>
<gene>
    <name evidence="2" type="ORF">ADM99_09025</name>
</gene>
<reference evidence="2 3" key="1">
    <citation type="submission" date="2015-07" db="EMBL/GenBank/DDBJ databases">
        <title>Genome sequence of Leptolinea tardivitalis DSM 16556.</title>
        <authorList>
            <person name="Hemp J."/>
            <person name="Ward L.M."/>
            <person name="Pace L.A."/>
            <person name="Fischer W.W."/>
        </authorList>
    </citation>
    <scope>NUCLEOTIDE SEQUENCE [LARGE SCALE GENOMIC DNA]</scope>
    <source>
        <strain evidence="2 3">YMTK-2</strain>
    </source>
</reference>
<dbReference type="Proteomes" id="UP000050430">
    <property type="component" value="Unassembled WGS sequence"/>
</dbReference>
<dbReference type="RefSeq" id="WP_062420196.1">
    <property type="nucleotide sequence ID" value="NZ_BBYA01000001.1"/>
</dbReference>
<evidence type="ECO:0000259" key="1">
    <source>
        <dbReference type="Pfam" id="PF13439"/>
    </source>
</evidence>
<dbReference type="InterPro" id="IPR028098">
    <property type="entry name" value="Glyco_trans_4-like_N"/>
</dbReference>
<accession>A0A0P6XJT9</accession>
<comment type="caution">
    <text evidence="2">The sequence shown here is derived from an EMBL/GenBank/DDBJ whole genome shotgun (WGS) entry which is preliminary data.</text>
</comment>
<dbReference type="PANTHER" id="PTHR12526">
    <property type="entry name" value="GLYCOSYLTRANSFERASE"/>
    <property type="match status" value="1"/>
</dbReference>
<dbReference type="Gene3D" id="3.40.50.2000">
    <property type="entry name" value="Glycogen Phosphorylase B"/>
    <property type="match status" value="2"/>
</dbReference>
<dbReference type="OrthoDB" id="9802525at2"/>
<dbReference type="SUPFAM" id="SSF53756">
    <property type="entry name" value="UDP-Glycosyltransferase/glycogen phosphorylase"/>
    <property type="match status" value="1"/>
</dbReference>
<dbReference type="Pfam" id="PF13439">
    <property type="entry name" value="Glyco_transf_4"/>
    <property type="match status" value="1"/>
</dbReference>
<sequence>MEKILFLTRSLNIGGAERQLLTLTKSLDQTRFNPVVVTFYSGGTLLSEFQAKGIRVRSASKGGRWDVTGFIHTLLNIIHEEKPDIIMSFLVAANILSIFIKPFVKDVRVIISIRHSYLRKEDYDFLSTLLYWLEDHFARFSDRIIINSYIGAKLAIERGIPGKKIVVIPNGIDTDTFISDQTIREKKRNELKFRPDEIVIGIIGRLDPVKDHRSFIKAASILHGKNTNLRFLIVGDGNPQYYDLLKQDIRSSNLETVVQIIPAETNPVPIYNALDICVSSSVGEGFSNVIAEAMSCQVPCVVTEVGDSPHIVGETGYTTPAGNPNSLADAILRMAELPRDDRKNLGKMARLRIEKEFSVAKMVSATSAEFDSPG</sequence>
<name>A0A0P6XJT9_9CHLR</name>
<dbReference type="Pfam" id="PF13692">
    <property type="entry name" value="Glyco_trans_1_4"/>
    <property type="match status" value="1"/>
</dbReference>
<protein>
    <recommendedName>
        <fullName evidence="1">Glycosyltransferase subfamily 4-like N-terminal domain-containing protein</fullName>
    </recommendedName>
</protein>
<proteinExistence type="predicted"/>
<dbReference type="PANTHER" id="PTHR12526:SF630">
    <property type="entry name" value="GLYCOSYLTRANSFERASE"/>
    <property type="match status" value="1"/>
</dbReference>
<organism evidence="2 3">
    <name type="scientific">Leptolinea tardivitalis</name>
    <dbReference type="NCBI Taxonomy" id="229920"/>
    <lineage>
        <taxon>Bacteria</taxon>
        <taxon>Bacillati</taxon>
        <taxon>Chloroflexota</taxon>
        <taxon>Anaerolineae</taxon>
        <taxon>Anaerolineales</taxon>
        <taxon>Anaerolineaceae</taxon>
        <taxon>Leptolinea</taxon>
    </lineage>
</organism>
<dbReference type="AlphaFoldDB" id="A0A0P6XJT9"/>
<dbReference type="EMBL" id="LGCK01000010">
    <property type="protein sequence ID" value="KPL71617.1"/>
    <property type="molecule type" value="Genomic_DNA"/>
</dbReference>
<evidence type="ECO:0000313" key="3">
    <source>
        <dbReference type="Proteomes" id="UP000050430"/>
    </source>
</evidence>
<keyword evidence="3" id="KW-1185">Reference proteome</keyword>
<dbReference type="STRING" id="229920.ADM99_09025"/>
<dbReference type="PATRIC" id="fig|229920.5.peg.1713"/>
<evidence type="ECO:0000313" key="2">
    <source>
        <dbReference type="EMBL" id="KPL71617.1"/>
    </source>
</evidence>